<dbReference type="InterPro" id="IPR015421">
    <property type="entry name" value="PyrdxlP-dep_Trfase_major"/>
</dbReference>
<dbReference type="EC" id="2.1.2.1" evidence="3"/>
<dbReference type="HAMAP" id="MF_00051">
    <property type="entry name" value="SHMT"/>
    <property type="match status" value="1"/>
</dbReference>
<dbReference type="CDD" id="cd00378">
    <property type="entry name" value="SHMT"/>
    <property type="match status" value="1"/>
</dbReference>
<comment type="catalytic activity">
    <reaction evidence="3">
        <text>(6R)-5,10-methylene-5,6,7,8-tetrahydrofolate + glycine + H2O = (6S)-5,6,7,8-tetrahydrofolate + L-serine</text>
        <dbReference type="Rhea" id="RHEA:15481"/>
        <dbReference type="ChEBI" id="CHEBI:15377"/>
        <dbReference type="ChEBI" id="CHEBI:15636"/>
        <dbReference type="ChEBI" id="CHEBI:33384"/>
        <dbReference type="ChEBI" id="CHEBI:57305"/>
        <dbReference type="ChEBI" id="CHEBI:57453"/>
        <dbReference type="EC" id="2.1.2.1"/>
    </reaction>
</comment>
<comment type="pathway">
    <text evidence="3">One-carbon metabolism; tetrahydrofolate interconversion.</text>
</comment>
<dbReference type="PANTHER" id="PTHR11680">
    <property type="entry name" value="SERINE HYDROXYMETHYLTRANSFERASE"/>
    <property type="match status" value="1"/>
</dbReference>
<dbReference type="PANTHER" id="PTHR11680:SF35">
    <property type="entry name" value="SERINE HYDROXYMETHYLTRANSFERASE 1"/>
    <property type="match status" value="1"/>
</dbReference>
<dbReference type="Pfam" id="PF00464">
    <property type="entry name" value="SHMT"/>
    <property type="match status" value="1"/>
</dbReference>
<keyword evidence="3" id="KW-0963">Cytoplasm</keyword>
<dbReference type="Gene3D" id="3.90.1150.10">
    <property type="entry name" value="Aspartate Aminotransferase, domain 1"/>
    <property type="match status" value="1"/>
</dbReference>
<comment type="caution">
    <text evidence="3">Lacks conserved residue(s) required for the propagation of feature annotation.</text>
</comment>
<dbReference type="SUPFAM" id="SSF53383">
    <property type="entry name" value="PLP-dependent transferases"/>
    <property type="match status" value="1"/>
</dbReference>
<comment type="cofactor">
    <cofactor evidence="1 3">
        <name>pyridoxal 5'-phosphate</name>
        <dbReference type="ChEBI" id="CHEBI:597326"/>
    </cofactor>
</comment>
<evidence type="ECO:0000259" key="4">
    <source>
        <dbReference type="Pfam" id="PF00464"/>
    </source>
</evidence>
<evidence type="ECO:0000313" key="5">
    <source>
        <dbReference type="EMBL" id="QJW83373.1"/>
    </source>
</evidence>
<comment type="subcellular location">
    <subcellularLocation>
        <location evidence="3">Cytoplasm</location>
    </subcellularLocation>
</comment>
<evidence type="ECO:0000256" key="3">
    <source>
        <dbReference type="HAMAP-Rule" id="MF_00051"/>
    </source>
</evidence>
<comment type="function">
    <text evidence="3">Catalyzes the reversible interconversion of serine and glycine with tetrahydrofolate (THF) serving as the one-carbon carrier. This reaction serves as the major source of one-carbon groups required for the biosynthesis of purines, thymidylate, methionine, and other important biomolecules.</text>
</comment>
<reference evidence="5 6" key="1">
    <citation type="submission" date="2020-05" db="EMBL/GenBank/DDBJ databases">
        <title>Ramlibacter rhizophilus sp. nov., isolated from rhizosphere soil of national flower Mugunghwa from South Korea.</title>
        <authorList>
            <person name="Zheng-Fei Y."/>
            <person name="Huan T."/>
        </authorList>
    </citation>
    <scope>NUCLEOTIDE SEQUENCE [LARGE SCALE GENOMIC DNA]</scope>
    <source>
        <strain evidence="5 6">H242</strain>
    </source>
</reference>
<keyword evidence="3" id="KW-0554">One-carbon metabolism</keyword>
<proteinExistence type="inferred from homology"/>
<dbReference type="InterPro" id="IPR049943">
    <property type="entry name" value="Ser_HO-MeTrfase-like"/>
</dbReference>
<organism evidence="5 6">
    <name type="scientific">Ramlibacter terrae</name>
    <dbReference type="NCBI Taxonomy" id="2732511"/>
    <lineage>
        <taxon>Bacteria</taxon>
        <taxon>Pseudomonadati</taxon>
        <taxon>Pseudomonadota</taxon>
        <taxon>Betaproteobacteria</taxon>
        <taxon>Burkholderiales</taxon>
        <taxon>Comamonadaceae</taxon>
        <taxon>Ramlibacter</taxon>
    </lineage>
</organism>
<keyword evidence="2 3" id="KW-0663">Pyridoxal phosphate</keyword>
<dbReference type="InterPro" id="IPR015424">
    <property type="entry name" value="PyrdxlP-dep_Trfase"/>
</dbReference>
<name>A0ABX6NZZ0_9BURK</name>
<keyword evidence="6" id="KW-1185">Reference proteome</keyword>
<reference evidence="5 6" key="2">
    <citation type="submission" date="2020-05" db="EMBL/GenBank/DDBJ databases">
        <authorList>
            <person name="Khan S.A."/>
            <person name="Jeon C.O."/>
            <person name="Chun B.H."/>
        </authorList>
    </citation>
    <scope>NUCLEOTIDE SEQUENCE [LARGE SCALE GENOMIC DNA]</scope>
    <source>
        <strain evidence="5 6">H242</strain>
    </source>
</reference>
<dbReference type="NCBIfam" id="NF000586">
    <property type="entry name" value="PRK00011.1"/>
    <property type="match status" value="1"/>
</dbReference>
<sequence length="434" mass="45311">MKQFLRQPLQALDPDVAALIAQEAQRQSDRLELVASENHISLAQREASGSVLADTTVEGYPGARFLAASEGVDALEQLAIDRARRLFGARFANVQPHSGTQANQAVLLALLKPGDTLLSMDLRAGGHFSHGAAGTVSGDWYTARHYGVDPRTGLIDADEVLALAREHRPRLIIAGASAYPRGIDFARFAAIAREVGAKLMVDMAHVAGLVATGHFPNPLPHADVVTTTTYKNFRGPRGGLILCNDADLATRLDAALCPGLQGTPLMHMIAAKAVAFGEALQPAFHAYGAQVLRNARALGAALEARGIPQLTGGTDVPFTVADLRPLGLHAAPLVRALDALQVGCNAVPVPGDTDFQFAHGLRTGVSALTTRGMAEAECATIAGIVADTAQALASGLLPSAGAADAVRALCRRFPLVPSPAEPISSPSTSRSPSR</sequence>
<feature type="domain" description="Serine hydroxymethyltransferase-like" evidence="4">
    <location>
        <begin position="9"/>
        <end position="384"/>
    </location>
</feature>
<dbReference type="EMBL" id="CP053418">
    <property type="protein sequence ID" value="QJW83373.1"/>
    <property type="molecule type" value="Genomic_DNA"/>
</dbReference>
<feature type="binding site" evidence="3">
    <location>
        <position position="122"/>
    </location>
    <ligand>
        <name>(6S)-5,6,7,8-tetrahydrofolate</name>
        <dbReference type="ChEBI" id="CHEBI:57453"/>
    </ligand>
</feature>
<evidence type="ECO:0000256" key="1">
    <source>
        <dbReference type="ARBA" id="ARBA00001933"/>
    </source>
</evidence>
<gene>
    <name evidence="3" type="primary">glyA</name>
    <name evidence="5" type="ORF">HK414_01650</name>
</gene>
<feature type="modified residue" description="N6-(pyridoxal phosphate)lysine" evidence="3">
    <location>
        <position position="231"/>
    </location>
</feature>
<keyword evidence="3" id="KW-0808">Transferase</keyword>
<protein>
    <recommendedName>
        <fullName evidence="3">Probable serine hydroxymethyltransferase</fullName>
        <shortName evidence="3">SHMT</shortName>
        <shortName evidence="3">Serine methylase</shortName>
        <ecNumber evidence="3">2.1.2.1</ecNumber>
    </recommendedName>
</protein>
<dbReference type="InterPro" id="IPR001085">
    <property type="entry name" value="Ser_HO-MeTrfase"/>
</dbReference>
<dbReference type="PIRSF" id="PIRSF000412">
    <property type="entry name" value="SHMT"/>
    <property type="match status" value="1"/>
</dbReference>
<accession>A0ABX6NZZ0</accession>
<comment type="similarity">
    <text evidence="3">Belongs to the SHMT family.</text>
</comment>
<dbReference type="Proteomes" id="UP000500826">
    <property type="component" value="Chromosome"/>
</dbReference>
<evidence type="ECO:0000256" key="2">
    <source>
        <dbReference type="ARBA" id="ARBA00022898"/>
    </source>
</evidence>
<evidence type="ECO:0000313" key="6">
    <source>
        <dbReference type="Proteomes" id="UP000500826"/>
    </source>
</evidence>
<dbReference type="InterPro" id="IPR039429">
    <property type="entry name" value="SHMT-like_dom"/>
</dbReference>
<dbReference type="InterPro" id="IPR015422">
    <property type="entry name" value="PyrdxlP-dep_Trfase_small"/>
</dbReference>
<dbReference type="Gene3D" id="3.40.640.10">
    <property type="entry name" value="Type I PLP-dependent aspartate aminotransferase-like (Major domain)"/>
    <property type="match status" value="1"/>
</dbReference>
<comment type="subunit">
    <text evidence="3">Homodimer.</text>
</comment>